<comment type="caution">
    <text evidence="2">The sequence shown here is derived from an EMBL/GenBank/DDBJ whole genome shotgun (WGS) entry which is preliminary data.</text>
</comment>
<accession>A0ABR2CUU3</accession>
<feature type="region of interest" description="Disordered" evidence="1">
    <location>
        <begin position="94"/>
        <end position="115"/>
    </location>
</feature>
<feature type="compositionally biased region" description="Basic and acidic residues" evidence="1">
    <location>
        <begin position="106"/>
        <end position="115"/>
    </location>
</feature>
<keyword evidence="3" id="KW-1185">Reference proteome</keyword>
<evidence type="ECO:0000313" key="2">
    <source>
        <dbReference type="EMBL" id="KAK8523412.1"/>
    </source>
</evidence>
<reference evidence="2 3" key="1">
    <citation type="journal article" date="2024" name="G3 (Bethesda)">
        <title>Genome assembly of Hibiscus sabdariffa L. provides insights into metabolisms of medicinal natural products.</title>
        <authorList>
            <person name="Kim T."/>
        </authorList>
    </citation>
    <scope>NUCLEOTIDE SEQUENCE [LARGE SCALE GENOMIC DNA]</scope>
    <source>
        <strain evidence="2">TK-2024</strain>
        <tissue evidence="2">Old leaves</tissue>
    </source>
</reference>
<proteinExistence type="predicted"/>
<sequence length="206" mass="23224">MGGSTRLRRRRSSGSERLENVGVLPVVFHGEVLERKKEETGKAKRKRVEGKDNLTSRDLDRQIGIQELQGSKVINRWADIVVNESGGQLIHRVVNEPNTEQNNTVSRDKDPTDKRADHEATIGLTSDSLEPVSPKGIRQPFSPDWANSIDLINNENSSTQTLKLQHLILRPRDEPELNQFALTRQIVELCKNFDKAHGVAYSSRAK</sequence>
<protein>
    <submittedName>
        <fullName evidence="2">Uncharacterized protein</fullName>
    </submittedName>
</protein>
<evidence type="ECO:0000256" key="1">
    <source>
        <dbReference type="SAM" id="MobiDB-lite"/>
    </source>
</evidence>
<organism evidence="2 3">
    <name type="scientific">Hibiscus sabdariffa</name>
    <name type="common">roselle</name>
    <dbReference type="NCBI Taxonomy" id="183260"/>
    <lineage>
        <taxon>Eukaryota</taxon>
        <taxon>Viridiplantae</taxon>
        <taxon>Streptophyta</taxon>
        <taxon>Embryophyta</taxon>
        <taxon>Tracheophyta</taxon>
        <taxon>Spermatophyta</taxon>
        <taxon>Magnoliopsida</taxon>
        <taxon>eudicotyledons</taxon>
        <taxon>Gunneridae</taxon>
        <taxon>Pentapetalae</taxon>
        <taxon>rosids</taxon>
        <taxon>malvids</taxon>
        <taxon>Malvales</taxon>
        <taxon>Malvaceae</taxon>
        <taxon>Malvoideae</taxon>
        <taxon>Hibiscus</taxon>
    </lineage>
</organism>
<name>A0ABR2CUU3_9ROSI</name>
<gene>
    <name evidence="2" type="ORF">V6N12_047932</name>
</gene>
<evidence type="ECO:0000313" key="3">
    <source>
        <dbReference type="Proteomes" id="UP001472677"/>
    </source>
</evidence>
<dbReference type="EMBL" id="JBBPBM010000043">
    <property type="protein sequence ID" value="KAK8523412.1"/>
    <property type="molecule type" value="Genomic_DNA"/>
</dbReference>
<dbReference type="Proteomes" id="UP001472677">
    <property type="component" value="Unassembled WGS sequence"/>
</dbReference>
<feature type="compositionally biased region" description="Polar residues" evidence="1">
    <location>
        <begin position="96"/>
        <end position="105"/>
    </location>
</feature>